<protein>
    <submittedName>
        <fullName evidence="2">Uncharacterized protein</fullName>
    </submittedName>
</protein>
<feature type="compositionally biased region" description="Polar residues" evidence="1">
    <location>
        <begin position="1"/>
        <end position="13"/>
    </location>
</feature>
<dbReference type="AlphaFoldDB" id="A0A0W8FBN6"/>
<evidence type="ECO:0000256" key="1">
    <source>
        <dbReference type="SAM" id="MobiDB-lite"/>
    </source>
</evidence>
<comment type="caution">
    <text evidence="2">The sequence shown here is derived from an EMBL/GenBank/DDBJ whole genome shotgun (WGS) entry which is preliminary data.</text>
</comment>
<name>A0A0W8FBN6_9ZZZZ</name>
<accession>A0A0W8FBN6</accession>
<reference evidence="2" key="1">
    <citation type="journal article" date="2015" name="Proc. Natl. Acad. Sci. U.S.A.">
        <title>Networks of energetic and metabolic interactions define dynamics in microbial communities.</title>
        <authorList>
            <person name="Embree M."/>
            <person name="Liu J.K."/>
            <person name="Al-Bassam M.M."/>
            <person name="Zengler K."/>
        </authorList>
    </citation>
    <scope>NUCLEOTIDE SEQUENCE</scope>
</reference>
<feature type="compositionally biased region" description="Basic and acidic residues" evidence="1">
    <location>
        <begin position="22"/>
        <end position="31"/>
    </location>
</feature>
<feature type="region of interest" description="Disordered" evidence="1">
    <location>
        <begin position="1"/>
        <end position="59"/>
    </location>
</feature>
<sequence>MNNLNTNLPSGRNSKGESYPENENRYPEVTHMKQRRAKKRDDRARIQSRFGHILRDGSR</sequence>
<gene>
    <name evidence="2" type="ORF">ASZ90_012005</name>
</gene>
<dbReference type="EMBL" id="LNQE01001390">
    <property type="protein sequence ID" value="KUG18300.1"/>
    <property type="molecule type" value="Genomic_DNA"/>
</dbReference>
<proteinExistence type="predicted"/>
<evidence type="ECO:0000313" key="2">
    <source>
        <dbReference type="EMBL" id="KUG18300.1"/>
    </source>
</evidence>
<organism evidence="2">
    <name type="scientific">hydrocarbon metagenome</name>
    <dbReference type="NCBI Taxonomy" id="938273"/>
    <lineage>
        <taxon>unclassified sequences</taxon>
        <taxon>metagenomes</taxon>
        <taxon>ecological metagenomes</taxon>
    </lineage>
</organism>